<proteinExistence type="predicted"/>
<dbReference type="AlphaFoldDB" id="A0A843WCW9"/>
<dbReference type="UniPathway" id="UPA00143"/>
<dbReference type="GO" id="GO:0016567">
    <property type="term" value="P:protein ubiquitination"/>
    <property type="evidence" value="ECO:0007669"/>
    <property type="project" value="UniProtKB-UniPathway"/>
</dbReference>
<organism evidence="1 2">
    <name type="scientific">Colocasia esculenta</name>
    <name type="common">Wild taro</name>
    <name type="synonym">Arum esculentum</name>
    <dbReference type="NCBI Taxonomy" id="4460"/>
    <lineage>
        <taxon>Eukaryota</taxon>
        <taxon>Viridiplantae</taxon>
        <taxon>Streptophyta</taxon>
        <taxon>Embryophyta</taxon>
        <taxon>Tracheophyta</taxon>
        <taxon>Spermatophyta</taxon>
        <taxon>Magnoliopsida</taxon>
        <taxon>Liliopsida</taxon>
        <taxon>Araceae</taxon>
        <taxon>Aroideae</taxon>
        <taxon>Colocasieae</taxon>
        <taxon>Colocasia</taxon>
    </lineage>
</organism>
<reference evidence="1" key="1">
    <citation type="submission" date="2017-07" db="EMBL/GenBank/DDBJ databases">
        <title>Taro Niue Genome Assembly and Annotation.</title>
        <authorList>
            <person name="Atibalentja N."/>
            <person name="Keating K."/>
            <person name="Fields C.J."/>
        </authorList>
    </citation>
    <scope>NUCLEOTIDE SEQUENCE</scope>
    <source>
        <strain evidence="1">Niue_2</strain>
        <tissue evidence="1">Leaf</tissue>
    </source>
</reference>
<dbReference type="OrthoDB" id="678132at2759"/>
<feature type="non-terminal residue" evidence="1">
    <location>
        <position position="198"/>
    </location>
</feature>
<gene>
    <name evidence="1" type="ORF">Taro_038085</name>
</gene>
<accession>A0A843WCW9</accession>
<keyword evidence="2" id="KW-1185">Reference proteome</keyword>
<name>A0A843WCW9_COLES</name>
<evidence type="ECO:0000313" key="1">
    <source>
        <dbReference type="EMBL" id="MQM05277.1"/>
    </source>
</evidence>
<evidence type="ECO:0000313" key="2">
    <source>
        <dbReference type="Proteomes" id="UP000652761"/>
    </source>
</evidence>
<dbReference type="EMBL" id="NMUH01003385">
    <property type="protein sequence ID" value="MQM05277.1"/>
    <property type="molecule type" value="Genomic_DNA"/>
</dbReference>
<dbReference type="Proteomes" id="UP000652761">
    <property type="component" value="Unassembled WGS sequence"/>
</dbReference>
<comment type="caution">
    <text evidence="1">The sequence shown here is derived from an EMBL/GenBank/DDBJ whole genome shotgun (WGS) entry which is preliminary data.</text>
</comment>
<protein>
    <submittedName>
        <fullName evidence="1">Uncharacterized protein</fullName>
    </submittedName>
</protein>
<sequence length="198" mass="21427">LGGIFWLGEDGSTYVAPALSDVLEVVTRIPVSSHKYEIARGLTDRLLDENVRCGSPALVATGKSPLHPIQSLQQIRSIPTDFTYGRVLCEDGSTYVAPALSDVLEVVTRIPVSSHKYEIARGLTDRLLDENVRCGSPALVAVNRATLAAAFSRTLRNLEEAVRRARGSGKADGSVERILGGVRSRLRLWAESADEEEG</sequence>